<gene>
    <name evidence="1" type="ORF">FIBSPDRAFT_896928</name>
</gene>
<evidence type="ECO:0000313" key="2">
    <source>
        <dbReference type="Proteomes" id="UP000076532"/>
    </source>
</evidence>
<dbReference type="AlphaFoldDB" id="A0A166CT23"/>
<dbReference type="Proteomes" id="UP000076532">
    <property type="component" value="Unassembled WGS sequence"/>
</dbReference>
<keyword evidence="2" id="KW-1185">Reference proteome</keyword>
<accession>A0A166CT23</accession>
<name>A0A166CT23_9AGAM</name>
<protein>
    <submittedName>
        <fullName evidence="1">Uncharacterized protein</fullName>
    </submittedName>
</protein>
<sequence length="204" mass="22488">MWTHVASKVNDIPRKTEAVLLRTALWKIDEAKAALSTSILVVREFAIALVTENCKKIDLWRLSTRLWLLNSPIGTERQILQLNSPCTSSHRFLSRHDMEDNGLQPGMSHGPSLAKNPTSVNELGEKTLTLRLVTRDRPHHTINTQGTSGNAQVVNVVGDQIINVNDGPGAPGVITTLESIEQRLKVVHDKELGKSASPHSMPPF</sequence>
<proteinExistence type="predicted"/>
<organism evidence="1 2">
    <name type="scientific">Athelia psychrophila</name>
    <dbReference type="NCBI Taxonomy" id="1759441"/>
    <lineage>
        <taxon>Eukaryota</taxon>
        <taxon>Fungi</taxon>
        <taxon>Dikarya</taxon>
        <taxon>Basidiomycota</taxon>
        <taxon>Agaricomycotina</taxon>
        <taxon>Agaricomycetes</taxon>
        <taxon>Agaricomycetidae</taxon>
        <taxon>Atheliales</taxon>
        <taxon>Atheliaceae</taxon>
        <taxon>Athelia</taxon>
    </lineage>
</organism>
<evidence type="ECO:0000313" key="1">
    <source>
        <dbReference type="EMBL" id="KZP13973.1"/>
    </source>
</evidence>
<reference evidence="1 2" key="1">
    <citation type="journal article" date="2016" name="Mol. Biol. Evol.">
        <title>Comparative Genomics of Early-Diverging Mushroom-Forming Fungi Provides Insights into the Origins of Lignocellulose Decay Capabilities.</title>
        <authorList>
            <person name="Nagy L.G."/>
            <person name="Riley R."/>
            <person name="Tritt A."/>
            <person name="Adam C."/>
            <person name="Daum C."/>
            <person name="Floudas D."/>
            <person name="Sun H."/>
            <person name="Yadav J.S."/>
            <person name="Pangilinan J."/>
            <person name="Larsson K.H."/>
            <person name="Matsuura K."/>
            <person name="Barry K."/>
            <person name="Labutti K."/>
            <person name="Kuo R."/>
            <person name="Ohm R.A."/>
            <person name="Bhattacharya S.S."/>
            <person name="Shirouzu T."/>
            <person name="Yoshinaga Y."/>
            <person name="Martin F.M."/>
            <person name="Grigoriev I.V."/>
            <person name="Hibbett D.S."/>
        </authorList>
    </citation>
    <scope>NUCLEOTIDE SEQUENCE [LARGE SCALE GENOMIC DNA]</scope>
    <source>
        <strain evidence="1 2">CBS 109695</strain>
    </source>
</reference>
<dbReference type="EMBL" id="KV417624">
    <property type="protein sequence ID" value="KZP13973.1"/>
    <property type="molecule type" value="Genomic_DNA"/>
</dbReference>